<sequence length="428" mass="49070">MHPIHNPPVPSAIPIHEELREGCKIDVHGRVEHGHHKNFSVELLSGPHIVLHINFRFHHEHTVVMNSCSHGSWGPEVRHRNPLHHDEHFHLHIHVQHGHYDIDCNGHRLASFHHRFPPSTVQALGLKGDVHIEKVNFEGFHFHRDWNAPMNYGHGGYIGYGTTAYAPPTMYLNSDWKFSVCGRNLSQCQDAYRLLPNSCYLQPVPGAIPIRETLRSGCDIDIYGKVTHSGHKNFSIELLSGPHIVLHVNFRFHHDHDVVMNTYSGSWGNEVRHRNPLKHDEEFHLHIHAHEEYYEIKLNGSTLAKFPHRFPMECVQALGMKGDVIIERIEFTGFHFNIGVRGDIIDHKPSLLRNVTALNGFITKGTGRLMDTTTATLDTRIMVRSNMSLLRSMKLTPTMPTSEEPISSVTRDTVISKWIDKYVFVRKK</sequence>
<dbReference type="SMART" id="SM00276">
    <property type="entry name" value="GLECT"/>
    <property type="match status" value="2"/>
</dbReference>
<dbReference type="PROSITE" id="PS51304">
    <property type="entry name" value="GALECTIN"/>
    <property type="match status" value="2"/>
</dbReference>
<dbReference type="EMBL" id="WIXE01019652">
    <property type="protein sequence ID" value="KAK5969858.1"/>
    <property type="molecule type" value="Genomic_DNA"/>
</dbReference>
<dbReference type="Proteomes" id="UP001331761">
    <property type="component" value="Unassembled WGS sequence"/>
</dbReference>
<dbReference type="GO" id="GO:0030246">
    <property type="term" value="F:carbohydrate binding"/>
    <property type="evidence" value="ECO:0007669"/>
    <property type="project" value="UniProtKB-UniRule"/>
</dbReference>
<proteinExistence type="predicted"/>
<dbReference type="AlphaFoldDB" id="A0AAN8IH13"/>
<feature type="domain" description="Galectin" evidence="3">
    <location>
        <begin position="206"/>
        <end position="332"/>
    </location>
</feature>
<dbReference type="SUPFAM" id="SSF49899">
    <property type="entry name" value="Concanavalin A-like lectins/glucanases"/>
    <property type="match status" value="2"/>
</dbReference>
<gene>
    <name evidence="4" type="ORF">GCK32_000892</name>
</gene>
<dbReference type="InterPro" id="IPR001079">
    <property type="entry name" value="Galectin_CRD"/>
</dbReference>
<feature type="domain" description="Galectin" evidence="3">
    <location>
        <begin position="11"/>
        <end position="138"/>
    </location>
</feature>
<dbReference type="Gene3D" id="2.60.120.200">
    <property type="match status" value="2"/>
</dbReference>
<dbReference type="InterPro" id="IPR044156">
    <property type="entry name" value="Galectin-like"/>
</dbReference>
<evidence type="ECO:0000259" key="3">
    <source>
        <dbReference type="PROSITE" id="PS51304"/>
    </source>
</evidence>
<organism evidence="4 5">
    <name type="scientific">Trichostrongylus colubriformis</name>
    <name type="common">Black scour worm</name>
    <dbReference type="NCBI Taxonomy" id="6319"/>
    <lineage>
        <taxon>Eukaryota</taxon>
        <taxon>Metazoa</taxon>
        <taxon>Ecdysozoa</taxon>
        <taxon>Nematoda</taxon>
        <taxon>Chromadorea</taxon>
        <taxon>Rhabditida</taxon>
        <taxon>Rhabditina</taxon>
        <taxon>Rhabditomorpha</taxon>
        <taxon>Strongyloidea</taxon>
        <taxon>Trichostrongylidae</taxon>
        <taxon>Trichostrongylus</taxon>
    </lineage>
</organism>
<dbReference type="PANTHER" id="PTHR11346">
    <property type="entry name" value="GALECTIN"/>
    <property type="match status" value="1"/>
</dbReference>
<evidence type="ECO:0000256" key="1">
    <source>
        <dbReference type="ARBA" id="ARBA00022734"/>
    </source>
</evidence>
<dbReference type="CDD" id="cd00070">
    <property type="entry name" value="GLECT"/>
    <property type="match status" value="2"/>
</dbReference>
<dbReference type="GO" id="GO:0016936">
    <property type="term" value="F:galactoside binding"/>
    <property type="evidence" value="ECO:0007669"/>
    <property type="project" value="TreeGrafter"/>
</dbReference>
<protein>
    <recommendedName>
        <fullName evidence="2">Galectin</fullName>
    </recommendedName>
</protein>
<keyword evidence="1 2" id="KW-0430">Lectin</keyword>
<evidence type="ECO:0000313" key="5">
    <source>
        <dbReference type="Proteomes" id="UP001331761"/>
    </source>
</evidence>
<name>A0AAN8IH13_TRICO</name>
<accession>A0AAN8IH13</accession>
<dbReference type="PANTHER" id="PTHR11346:SF174">
    <property type="entry name" value="GALAPTIN LEC-8-RELATED"/>
    <property type="match status" value="1"/>
</dbReference>
<dbReference type="InterPro" id="IPR013320">
    <property type="entry name" value="ConA-like_dom_sf"/>
</dbReference>
<keyword evidence="5" id="KW-1185">Reference proteome</keyword>
<evidence type="ECO:0000256" key="2">
    <source>
        <dbReference type="RuleBase" id="RU102079"/>
    </source>
</evidence>
<dbReference type="SMART" id="SM00908">
    <property type="entry name" value="Gal-bind_lectin"/>
    <property type="match status" value="2"/>
</dbReference>
<reference evidence="4 5" key="1">
    <citation type="submission" date="2019-10" db="EMBL/GenBank/DDBJ databases">
        <title>Assembly and Annotation for the nematode Trichostrongylus colubriformis.</title>
        <authorList>
            <person name="Martin J."/>
        </authorList>
    </citation>
    <scope>NUCLEOTIDE SEQUENCE [LARGE SCALE GENOMIC DNA]</scope>
    <source>
        <strain evidence="4">G859</strain>
        <tissue evidence="4">Whole worm</tissue>
    </source>
</reference>
<dbReference type="FunFam" id="2.60.120.200:FF:000213">
    <property type="entry name" value="Galectin"/>
    <property type="match status" value="2"/>
</dbReference>
<dbReference type="Pfam" id="PF00337">
    <property type="entry name" value="Gal-bind_lectin"/>
    <property type="match status" value="2"/>
</dbReference>
<comment type="caution">
    <text evidence="4">The sequence shown here is derived from an EMBL/GenBank/DDBJ whole genome shotgun (WGS) entry which is preliminary data.</text>
</comment>
<evidence type="ECO:0000313" key="4">
    <source>
        <dbReference type="EMBL" id="KAK5969858.1"/>
    </source>
</evidence>